<dbReference type="AlphaFoldDB" id="A0A915KUF6"/>
<feature type="region of interest" description="Disordered" evidence="1">
    <location>
        <begin position="114"/>
        <end position="140"/>
    </location>
</feature>
<sequence length="140" mass="15245">AIYKKQIIDLVTFCEKIEADLQIQDDLFENRLQKHQHLAFNESKPADKPSHVNFNVQRPDSPVRGATCQPAPEPSRKALSALSTTYINELAMSQPTIATKIVLIQPTTDQIIPIDGSGGPKAQAPACSQQALENPLGVSS</sequence>
<reference evidence="3" key="1">
    <citation type="submission" date="2022-11" db="UniProtKB">
        <authorList>
            <consortium name="WormBaseParasite"/>
        </authorList>
    </citation>
    <scope>IDENTIFICATION</scope>
</reference>
<evidence type="ECO:0000256" key="1">
    <source>
        <dbReference type="SAM" id="MobiDB-lite"/>
    </source>
</evidence>
<feature type="region of interest" description="Disordered" evidence="1">
    <location>
        <begin position="42"/>
        <end position="75"/>
    </location>
</feature>
<protein>
    <submittedName>
        <fullName evidence="3">Uncharacterized protein</fullName>
    </submittedName>
</protein>
<keyword evidence="2" id="KW-1185">Reference proteome</keyword>
<proteinExistence type="predicted"/>
<accession>A0A915KUF6</accession>
<evidence type="ECO:0000313" key="2">
    <source>
        <dbReference type="Proteomes" id="UP000887565"/>
    </source>
</evidence>
<name>A0A915KUF6_ROMCU</name>
<dbReference type="Proteomes" id="UP000887565">
    <property type="component" value="Unplaced"/>
</dbReference>
<organism evidence="2 3">
    <name type="scientific">Romanomermis culicivorax</name>
    <name type="common">Nematode worm</name>
    <dbReference type="NCBI Taxonomy" id="13658"/>
    <lineage>
        <taxon>Eukaryota</taxon>
        <taxon>Metazoa</taxon>
        <taxon>Ecdysozoa</taxon>
        <taxon>Nematoda</taxon>
        <taxon>Enoplea</taxon>
        <taxon>Dorylaimia</taxon>
        <taxon>Mermithida</taxon>
        <taxon>Mermithoidea</taxon>
        <taxon>Mermithidae</taxon>
        <taxon>Romanomermis</taxon>
    </lineage>
</organism>
<dbReference type="WBParaSite" id="nRc.2.0.1.t42420-RA">
    <property type="protein sequence ID" value="nRc.2.0.1.t42420-RA"/>
    <property type="gene ID" value="nRc.2.0.1.g42420"/>
</dbReference>
<feature type="compositionally biased region" description="Polar residues" evidence="1">
    <location>
        <begin position="126"/>
        <end position="140"/>
    </location>
</feature>
<evidence type="ECO:0000313" key="3">
    <source>
        <dbReference type="WBParaSite" id="nRc.2.0.1.t42420-RA"/>
    </source>
</evidence>